<dbReference type="GO" id="GO:0008757">
    <property type="term" value="F:S-adenosylmethionine-dependent methyltransferase activity"/>
    <property type="evidence" value="ECO:0007669"/>
    <property type="project" value="InterPro"/>
</dbReference>
<name>A0A8J7VTB2_9GAMM</name>
<protein>
    <submittedName>
        <fullName evidence="2">Class I SAM-dependent methyltransferase</fullName>
    </submittedName>
</protein>
<dbReference type="RefSeq" id="WP_211926758.1">
    <property type="nucleotide sequence ID" value="NZ_JAGQFT020000006.1"/>
</dbReference>
<evidence type="ECO:0000313" key="4">
    <source>
        <dbReference type="Proteomes" id="UP000675747"/>
    </source>
</evidence>
<dbReference type="Pfam" id="PF08241">
    <property type="entry name" value="Methyltransf_11"/>
    <property type="match status" value="1"/>
</dbReference>
<sequence>MLLEKLRTRLRPSALAPARCPACGPSLLVRIGDDETAVRCLRCRGTPVHLSLIAVLCEAVEDLAGACLYELSAGGAALRFYRARCGAVTASEFLAGVPAGTVADGVRCEDAQRLSFADASFDVCTSTEVFEHVADDARGFAGMLRVLRPGGLLAFTVPLAGATTVERACLREDGGIEHRLPPEYHGDRLVGEGGVLALRNYGRDIVARLRDAGFAWAAIVPPRRRFLGHAREVVLARKAG</sequence>
<dbReference type="EMBL" id="JAGQFT020000006">
    <property type="protein sequence ID" value="MBS7457637.1"/>
    <property type="molecule type" value="Genomic_DNA"/>
</dbReference>
<evidence type="ECO:0000259" key="1">
    <source>
        <dbReference type="Pfam" id="PF08241"/>
    </source>
</evidence>
<dbReference type="InterPro" id="IPR013216">
    <property type="entry name" value="Methyltransf_11"/>
</dbReference>
<dbReference type="AlphaFoldDB" id="A0A8J7VTB2"/>
<dbReference type="Gene3D" id="3.40.50.150">
    <property type="entry name" value="Vaccinia Virus protein VP39"/>
    <property type="match status" value="1"/>
</dbReference>
<accession>A0A8J7VTB2</accession>
<proteinExistence type="predicted"/>
<reference evidence="2" key="2">
    <citation type="submission" date="2021-04" db="EMBL/GenBank/DDBJ databases">
        <authorList>
            <person name="Karlyshev A.V."/>
        </authorList>
    </citation>
    <scope>NUCLEOTIDE SEQUENCE</scope>
    <source>
        <strain evidence="2">LMG 29479</strain>
    </source>
</reference>
<evidence type="ECO:0000313" key="3">
    <source>
        <dbReference type="EMBL" id="MBS7457637.1"/>
    </source>
</evidence>
<dbReference type="InterPro" id="IPR029063">
    <property type="entry name" value="SAM-dependent_MTases_sf"/>
</dbReference>
<organism evidence="2">
    <name type="scientific">Coralloluteibacterium stylophorae</name>
    <dbReference type="NCBI Taxonomy" id="1776034"/>
    <lineage>
        <taxon>Bacteria</taxon>
        <taxon>Pseudomonadati</taxon>
        <taxon>Pseudomonadota</taxon>
        <taxon>Gammaproteobacteria</taxon>
        <taxon>Lysobacterales</taxon>
        <taxon>Lysobacteraceae</taxon>
        <taxon>Coralloluteibacterium</taxon>
    </lineage>
</organism>
<reference evidence="3 4" key="1">
    <citation type="journal article" date="2021" name="Microbiol. Resour. Announc.">
        <title>Draft Genome Sequence of Coralloluteibacterium stylophorae LMG 29479T.</title>
        <authorList>
            <person name="Karlyshev A.V."/>
            <person name="Kudryashova E.B."/>
            <person name="Ariskina E.V."/>
            <person name="Conroy A.P."/>
            <person name="Abidueva E.Y."/>
        </authorList>
    </citation>
    <scope>NUCLEOTIDE SEQUENCE [LARGE SCALE GENOMIC DNA]</scope>
    <source>
        <strain evidence="3 4">LMG 29479</strain>
    </source>
</reference>
<keyword evidence="4" id="KW-1185">Reference proteome</keyword>
<dbReference type="SUPFAM" id="SSF53335">
    <property type="entry name" value="S-adenosyl-L-methionine-dependent methyltransferases"/>
    <property type="match status" value="1"/>
</dbReference>
<dbReference type="Proteomes" id="UP000675747">
    <property type="component" value="Unassembled WGS sequence"/>
</dbReference>
<evidence type="ECO:0000313" key="2">
    <source>
        <dbReference type="EMBL" id="MBR0562830.1"/>
    </source>
</evidence>
<dbReference type="EMBL" id="JAGQFT010000077">
    <property type="protein sequence ID" value="MBR0562830.1"/>
    <property type="molecule type" value="Genomic_DNA"/>
</dbReference>
<feature type="domain" description="Methyltransferase type 11" evidence="1">
    <location>
        <begin position="105"/>
        <end position="155"/>
    </location>
</feature>
<gene>
    <name evidence="3" type="ORF">KB893_010875</name>
    <name evidence="2" type="ORF">KB893_09925</name>
</gene>
<comment type="caution">
    <text evidence="2">The sequence shown here is derived from an EMBL/GenBank/DDBJ whole genome shotgun (WGS) entry which is preliminary data.</text>
</comment>
<keyword evidence="2" id="KW-0808">Transferase</keyword>
<keyword evidence="2" id="KW-0489">Methyltransferase</keyword>
<dbReference type="GO" id="GO:0032259">
    <property type="term" value="P:methylation"/>
    <property type="evidence" value="ECO:0007669"/>
    <property type="project" value="UniProtKB-KW"/>
</dbReference>